<keyword evidence="2" id="KW-1003">Cell membrane</keyword>
<dbReference type="OrthoDB" id="6876341at2"/>
<feature type="domain" description="MASE1" evidence="8">
    <location>
        <begin position="37"/>
        <end position="287"/>
    </location>
</feature>
<proteinExistence type="predicted"/>
<feature type="transmembrane region" description="Helical" evidence="7">
    <location>
        <begin position="186"/>
        <end position="207"/>
    </location>
</feature>
<keyword evidence="3 7" id="KW-0812">Transmembrane</keyword>
<organism evidence="9 10">
    <name type="scientific">Stenotrophomonas rhizophila</name>
    <dbReference type="NCBI Taxonomy" id="216778"/>
    <lineage>
        <taxon>Bacteria</taxon>
        <taxon>Pseudomonadati</taxon>
        <taxon>Pseudomonadota</taxon>
        <taxon>Gammaproteobacteria</taxon>
        <taxon>Lysobacterales</taxon>
        <taxon>Lysobacteraceae</taxon>
        <taxon>Stenotrophomonas</taxon>
    </lineage>
</organism>
<evidence type="ECO:0000259" key="8">
    <source>
        <dbReference type="Pfam" id="PF05231"/>
    </source>
</evidence>
<feature type="transmembrane region" description="Helical" evidence="7">
    <location>
        <begin position="227"/>
        <end position="249"/>
    </location>
</feature>
<feature type="region of interest" description="Disordered" evidence="6">
    <location>
        <begin position="512"/>
        <end position="534"/>
    </location>
</feature>
<protein>
    <submittedName>
        <fullName evidence="9">MASE1 protein</fullName>
    </submittedName>
</protein>
<dbReference type="AlphaFoldDB" id="A0A498CEB5"/>
<dbReference type="InterPro" id="IPR007895">
    <property type="entry name" value="MASE1"/>
</dbReference>
<evidence type="ECO:0000313" key="9">
    <source>
        <dbReference type="EMBL" id="RLK53209.1"/>
    </source>
</evidence>
<keyword evidence="4 7" id="KW-1133">Transmembrane helix</keyword>
<dbReference type="GO" id="GO:0005886">
    <property type="term" value="C:plasma membrane"/>
    <property type="evidence" value="ECO:0007669"/>
    <property type="project" value="UniProtKB-SubCell"/>
</dbReference>
<comment type="subcellular location">
    <subcellularLocation>
        <location evidence="1">Cell membrane</location>
        <topology evidence="1">Multi-pass membrane protein</topology>
    </subcellularLocation>
</comment>
<feature type="transmembrane region" description="Helical" evidence="7">
    <location>
        <begin position="270"/>
        <end position="290"/>
    </location>
</feature>
<reference evidence="9 10" key="1">
    <citation type="submission" date="2018-10" db="EMBL/GenBank/DDBJ databases">
        <title>Comparative analysis of microorganisms from saline springs in Andes Mountain Range, Colombia.</title>
        <authorList>
            <person name="Rubin E."/>
        </authorList>
    </citation>
    <scope>NUCLEOTIDE SEQUENCE [LARGE SCALE GENOMIC DNA]</scope>
    <source>
        <strain evidence="9 10">USBA GBX 843</strain>
    </source>
</reference>
<keyword evidence="5 7" id="KW-0472">Membrane</keyword>
<feature type="transmembrane region" description="Helical" evidence="7">
    <location>
        <begin position="84"/>
        <end position="105"/>
    </location>
</feature>
<dbReference type="EMBL" id="RCDC01000005">
    <property type="protein sequence ID" value="RLK53209.1"/>
    <property type="molecule type" value="Genomic_DNA"/>
</dbReference>
<feature type="transmembrane region" description="Helical" evidence="7">
    <location>
        <begin position="117"/>
        <end position="141"/>
    </location>
</feature>
<evidence type="ECO:0000256" key="5">
    <source>
        <dbReference type="ARBA" id="ARBA00023136"/>
    </source>
</evidence>
<evidence type="ECO:0000256" key="4">
    <source>
        <dbReference type="ARBA" id="ARBA00022989"/>
    </source>
</evidence>
<feature type="transmembrane region" description="Helical" evidence="7">
    <location>
        <begin position="153"/>
        <end position="174"/>
    </location>
</feature>
<feature type="transmembrane region" description="Helical" evidence="7">
    <location>
        <begin position="12"/>
        <end position="30"/>
    </location>
</feature>
<dbReference type="Pfam" id="PF05231">
    <property type="entry name" value="MASE1"/>
    <property type="match status" value="1"/>
</dbReference>
<feature type="compositionally biased region" description="Basic and acidic residues" evidence="6">
    <location>
        <begin position="515"/>
        <end position="524"/>
    </location>
</feature>
<name>A0A498CEB5_9GAMM</name>
<sequence>MRGEWWKNGLQLNLRIEPIGLVLAVIYAFACWGARKLSLDQFYLPAGIRVAALLLCPPRLWPYLFLGEYAYFAQMRYPMIDKYGLTWVILASVSLMPTVAMIVRLHRRVVAATTQAWLLSVGAASAVAVTSLNLVLMHLLWPTPDVPLLTGAARYIVGDFIGILTVVPLALLWASRRTELTWTGRFLTPSIAALALMILTGMASVLIPAESATVKTSLQLLMALPAIALTCLLGWRGAAIAVPSLNLIIGLTTPKPYPLAFDPTTFTTQMVMAIASIALLLFGSRITHFYHHYRIRDDGEKNALKLARNSHIASEKSLRERALHLRKLGDGIEISLKEVVNWLKSQGHHEIASGLLNTATVHSQQFRTQASMVYPTALDQLGLYVALHAGGVRESWDQSNRVSRPRLEGDPCMLSTGLQLAAYRALIDAVSLLLEHEFGQVMVRARCGGRASQRGILVVVALLDSAQPLSDTTVALVNEHLAGLPLAYGGVVQCRRNRIRMLLVETPTHSSNRAAHCDSADSRTSDFGNSRALT</sequence>
<gene>
    <name evidence="9" type="ORF">BCL79_2503</name>
</gene>
<accession>A0A498CEB5</accession>
<evidence type="ECO:0000256" key="2">
    <source>
        <dbReference type="ARBA" id="ARBA00022475"/>
    </source>
</evidence>
<evidence type="ECO:0000256" key="7">
    <source>
        <dbReference type="SAM" id="Phobius"/>
    </source>
</evidence>
<evidence type="ECO:0000256" key="6">
    <source>
        <dbReference type="SAM" id="MobiDB-lite"/>
    </source>
</evidence>
<evidence type="ECO:0000313" key="10">
    <source>
        <dbReference type="Proteomes" id="UP000274786"/>
    </source>
</evidence>
<comment type="caution">
    <text evidence="9">The sequence shown here is derived from an EMBL/GenBank/DDBJ whole genome shotgun (WGS) entry which is preliminary data.</text>
</comment>
<evidence type="ECO:0000256" key="3">
    <source>
        <dbReference type="ARBA" id="ARBA00022692"/>
    </source>
</evidence>
<feature type="compositionally biased region" description="Polar residues" evidence="6">
    <location>
        <begin position="525"/>
        <end position="534"/>
    </location>
</feature>
<evidence type="ECO:0000256" key="1">
    <source>
        <dbReference type="ARBA" id="ARBA00004651"/>
    </source>
</evidence>
<dbReference type="Proteomes" id="UP000274786">
    <property type="component" value="Unassembled WGS sequence"/>
</dbReference>
<dbReference type="RefSeq" id="WP_121041618.1">
    <property type="nucleotide sequence ID" value="NZ_RCDC01000005.1"/>
</dbReference>